<proteinExistence type="inferred from homology"/>
<dbReference type="InterPro" id="IPR011009">
    <property type="entry name" value="Kinase-like_dom_sf"/>
</dbReference>
<dbReference type="OrthoDB" id="5291879at2"/>
<organism evidence="3 4">
    <name type="scientific">Oceanisphaera arctica</name>
    <dbReference type="NCBI Taxonomy" id="641510"/>
    <lineage>
        <taxon>Bacteria</taxon>
        <taxon>Pseudomonadati</taxon>
        <taxon>Pseudomonadota</taxon>
        <taxon>Gammaproteobacteria</taxon>
        <taxon>Aeromonadales</taxon>
        <taxon>Aeromonadaceae</taxon>
        <taxon>Oceanisphaera</taxon>
    </lineage>
</organism>
<dbReference type="PANTHER" id="PTHR12149:SF8">
    <property type="entry name" value="PROTEIN-RIBULOSAMINE 3-KINASE"/>
    <property type="match status" value="1"/>
</dbReference>
<dbReference type="Proteomes" id="UP000242231">
    <property type="component" value="Unassembled WGS sequence"/>
</dbReference>
<evidence type="ECO:0000313" key="4">
    <source>
        <dbReference type="Proteomes" id="UP000242231"/>
    </source>
</evidence>
<dbReference type="SUPFAM" id="SSF56112">
    <property type="entry name" value="Protein kinase-like (PK-like)"/>
    <property type="match status" value="1"/>
</dbReference>
<dbReference type="Gene3D" id="3.30.200.20">
    <property type="entry name" value="Phosphorylase Kinase, domain 1"/>
    <property type="match status" value="1"/>
</dbReference>
<dbReference type="Gene3D" id="3.90.1200.10">
    <property type="match status" value="1"/>
</dbReference>
<keyword evidence="4" id="KW-1185">Reference proteome</keyword>
<gene>
    <name evidence="3" type="ORF">UN63_02345</name>
</gene>
<dbReference type="PIRSF" id="PIRSF006221">
    <property type="entry name" value="Ketosamine-3-kinase"/>
    <property type="match status" value="1"/>
</dbReference>
<dbReference type="EMBL" id="MPZM01000003">
    <property type="protein sequence ID" value="PPL18111.1"/>
    <property type="molecule type" value="Genomic_DNA"/>
</dbReference>
<name>A0A2P5TQX6_9GAMM</name>
<dbReference type="GO" id="GO:0016301">
    <property type="term" value="F:kinase activity"/>
    <property type="evidence" value="ECO:0007669"/>
    <property type="project" value="UniProtKB-UniRule"/>
</dbReference>
<keyword evidence="2" id="KW-0808">Transferase</keyword>
<sequence>MWQVIAHQISEATGSDFLIKEKKSLPGGDIHQAFWISDGRRSYFVKLNDKERVDMFRGEWTSLDHLRRSQTVTIPRPICSGTTASISFLVLEYLSFSDADEEDWYMLGRQLAHLHQSQHQPMYGWDEDNFLGLSVQPNSWHKKWATFFSEQRIGWQLKLLEEKDIRLGDIEEIIGGIKLHLIHHQPRASLLHGDLWRGNVAFYEHMGVVFDPASYFGDRETDIAMTELFGQFPQVFYQGYNRVWPLEEGYRERREIYNLYHLLNHVNHFGEPYLAQAKDSLYRIIAS</sequence>
<comment type="similarity">
    <text evidence="1 2">Belongs to the fructosamine kinase family.</text>
</comment>
<dbReference type="AlphaFoldDB" id="A0A2P5TQX6"/>
<protein>
    <submittedName>
        <fullName evidence="3">Fructosamine kinase family protein</fullName>
    </submittedName>
</protein>
<dbReference type="Pfam" id="PF03881">
    <property type="entry name" value="Fructosamin_kin"/>
    <property type="match status" value="1"/>
</dbReference>
<evidence type="ECO:0000256" key="2">
    <source>
        <dbReference type="PIRNR" id="PIRNR006221"/>
    </source>
</evidence>
<accession>A0A2P5TQX6</accession>
<dbReference type="PANTHER" id="PTHR12149">
    <property type="entry name" value="FRUCTOSAMINE 3 KINASE-RELATED PROTEIN"/>
    <property type="match status" value="1"/>
</dbReference>
<evidence type="ECO:0000313" key="3">
    <source>
        <dbReference type="EMBL" id="PPL18111.1"/>
    </source>
</evidence>
<keyword evidence="2 3" id="KW-0418">Kinase</keyword>
<evidence type="ECO:0000256" key="1">
    <source>
        <dbReference type="ARBA" id="ARBA00009460"/>
    </source>
</evidence>
<dbReference type="InterPro" id="IPR016477">
    <property type="entry name" value="Fructo-/Ketosamine-3-kinase"/>
</dbReference>
<comment type="caution">
    <text evidence="3">The sequence shown here is derived from an EMBL/GenBank/DDBJ whole genome shotgun (WGS) entry which is preliminary data.</text>
</comment>
<reference evidence="4" key="1">
    <citation type="submission" date="2016-11" db="EMBL/GenBank/DDBJ databases">
        <authorList>
            <person name="Sisinthy S."/>
            <person name="Ara S."/>
            <person name="Gundlapally S.R."/>
        </authorList>
    </citation>
    <scope>NUCLEOTIDE SEQUENCE [LARGE SCALE GENOMIC DNA]</scope>
    <source>
        <strain evidence="4">V1-41</strain>
    </source>
</reference>